<evidence type="ECO:0000259" key="5">
    <source>
        <dbReference type="PROSITE" id="PS50600"/>
    </source>
</evidence>
<evidence type="ECO:0000256" key="4">
    <source>
        <dbReference type="ARBA" id="ARBA00022807"/>
    </source>
</evidence>
<dbReference type="PROSITE" id="PS50600">
    <property type="entry name" value="ULP_PROTEASE"/>
    <property type="match status" value="1"/>
</dbReference>
<evidence type="ECO:0000256" key="2">
    <source>
        <dbReference type="ARBA" id="ARBA00022670"/>
    </source>
</evidence>
<evidence type="ECO:0000313" key="7">
    <source>
        <dbReference type="Proteomes" id="UP001479436"/>
    </source>
</evidence>
<gene>
    <name evidence="6" type="ORF">K7432_004520</name>
</gene>
<dbReference type="Proteomes" id="UP001479436">
    <property type="component" value="Unassembled WGS sequence"/>
</dbReference>
<protein>
    <recommendedName>
        <fullName evidence="5">Ubiquitin-like protease family profile domain-containing protein</fullName>
    </recommendedName>
</protein>
<keyword evidence="3" id="KW-0378">Hydrolase</keyword>
<feature type="domain" description="Ubiquitin-like protease family profile" evidence="5">
    <location>
        <begin position="170"/>
        <end position="334"/>
    </location>
</feature>
<comment type="similarity">
    <text evidence="1">Belongs to the peptidase C48 family.</text>
</comment>
<keyword evidence="4" id="KW-0788">Thiol protease</keyword>
<evidence type="ECO:0000313" key="6">
    <source>
        <dbReference type="EMBL" id="KAK9719864.1"/>
    </source>
</evidence>
<dbReference type="EMBL" id="JASJQH010007032">
    <property type="protein sequence ID" value="KAK9719864.1"/>
    <property type="molecule type" value="Genomic_DNA"/>
</dbReference>
<dbReference type="InterPro" id="IPR003653">
    <property type="entry name" value="Peptidase_C48_C"/>
</dbReference>
<accession>A0ABR2W4M0</accession>
<dbReference type="PANTHER" id="PTHR12606">
    <property type="entry name" value="SENTRIN/SUMO-SPECIFIC PROTEASE"/>
    <property type="match status" value="1"/>
</dbReference>
<evidence type="ECO:0000256" key="3">
    <source>
        <dbReference type="ARBA" id="ARBA00022801"/>
    </source>
</evidence>
<dbReference type="Gene3D" id="3.40.395.10">
    <property type="entry name" value="Adenoviral Proteinase, Chain A"/>
    <property type="match status" value="1"/>
</dbReference>
<dbReference type="PANTHER" id="PTHR12606:SF141">
    <property type="entry name" value="GH15225P-RELATED"/>
    <property type="match status" value="1"/>
</dbReference>
<keyword evidence="2" id="KW-0645">Protease</keyword>
<evidence type="ECO:0000256" key="1">
    <source>
        <dbReference type="ARBA" id="ARBA00005234"/>
    </source>
</evidence>
<comment type="caution">
    <text evidence="6">The sequence shown here is derived from an EMBL/GenBank/DDBJ whole genome shotgun (WGS) entry which is preliminary data.</text>
</comment>
<sequence length="365" mass="42304">MKKLHRKRILHKLLQHKKRKLLEKVRLAEEKQNIELKRKQSLKLLLKHLKSTNLFLPTENSYIGNMQEKTESTTKKAVSIGISNAEVEKKDISPKVTVAINNAEVCESSPTNSDLESSESDLADEIQKLTLGGDESLTRKEPIPLEPAAIKKVEETLNSSATVVVEAFNVVIYRDDILRLRDRQWLNDELVNFYGTLIMERAKSQPDKYPSVHFFNTFFYPLLLEHGYAKVQRWTRRVDLFSKELVIVPIHLGAHWCCAIINIKLKRIEYYDPLLSNNPQCLKALQAYLNDEAKSKKELVLDSSEWTSYTPKDIPRQENGYDCGVFSCQYAEYISRNSPLNFSQRHMVQFRKQMVYEIVTTKLIN</sequence>
<name>A0ABR2W4M0_9FUNG</name>
<dbReference type="Pfam" id="PF02902">
    <property type="entry name" value="Peptidase_C48"/>
    <property type="match status" value="1"/>
</dbReference>
<keyword evidence="7" id="KW-1185">Reference proteome</keyword>
<dbReference type="InterPro" id="IPR038765">
    <property type="entry name" value="Papain-like_cys_pep_sf"/>
</dbReference>
<reference evidence="6 7" key="1">
    <citation type="submission" date="2023-04" db="EMBL/GenBank/DDBJ databases">
        <title>Genome of Basidiobolus ranarum AG-B5.</title>
        <authorList>
            <person name="Stajich J.E."/>
            <person name="Carter-House D."/>
            <person name="Gryganskyi A."/>
        </authorList>
    </citation>
    <scope>NUCLEOTIDE SEQUENCE [LARGE SCALE GENOMIC DNA]</scope>
    <source>
        <strain evidence="6 7">AG-B5</strain>
    </source>
</reference>
<dbReference type="SUPFAM" id="SSF54001">
    <property type="entry name" value="Cysteine proteinases"/>
    <property type="match status" value="1"/>
</dbReference>
<proteinExistence type="inferred from homology"/>
<organism evidence="6 7">
    <name type="scientific">Basidiobolus ranarum</name>
    <dbReference type="NCBI Taxonomy" id="34480"/>
    <lineage>
        <taxon>Eukaryota</taxon>
        <taxon>Fungi</taxon>
        <taxon>Fungi incertae sedis</taxon>
        <taxon>Zoopagomycota</taxon>
        <taxon>Entomophthoromycotina</taxon>
        <taxon>Basidiobolomycetes</taxon>
        <taxon>Basidiobolales</taxon>
        <taxon>Basidiobolaceae</taxon>
        <taxon>Basidiobolus</taxon>
    </lineage>
</organism>